<feature type="binding site" evidence="16">
    <location>
        <position position="7"/>
    </location>
    <ligand>
        <name>substrate</name>
    </ligand>
</feature>
<gene>
    <name evidence="18 20" type="primary">dnaQ</name>
    <name evidence="20" type="ORF">C3B56_00030</name>
</gene>
<dbReference type="Gene3D" id="3.30.420.10">
    <property type="entry name" value="Ribonuclease H-like superfamily/Ribonuclease H"/>
    <property type="match status" value="1"/>
</dbReference>
<keyword evidence="11 17" id="KW-0460">Magnesium</keyword>
<evidence type="ECO:0000256" key="14">
    <source>
        <dbReference type="ARBA" id="ARBA00049244"/>
    </source>
</evidence>
<dbReference type="FunFam" id="3.30.420.10:FF:000012">
    <property type="entry name" value="DNA polymerase III subunit epsilon"/>
    <property type="match status" value="1"/>
</dbReference>
<keyword evidence="9 18" id="KW-0378">Hydrolase</keyword>
<dbReference type="InterPro" id="IPR036397">
    <property type="entry name" value="RNaseH_sf"/>
</dbReference>
<evidence type="ECO:0000256" key="12">
    <source>
        <dbReference type="ARBA" id="ARBA00022932"/>
    </source>
</evidence>
<feature type="binding site" evidence="16">
    <location>
        <position position="56"/>
    </location>
    <ligand>
        <name>substrate</name>
    </ligand>
</feature>
<feature type="active site" description="Proton acceptor" evidence="15">
    <location>
        <position position="156"/>
    </location>
</feature>
<feature type="binding site" evidence="16">
    <location>
        <position position="9"/>
    </location>
    <ligand>
        <name>substrate</name>
    </ligand>
</feature>
<comment type="subunit">
    <text evidence="18">The DNA polymerase holoenzyme is a complex that contains 10 different types of subunits. These subunits are organized into 3 functionally essential subassemblies: the pol III core, the beta sliding clamp processivity factor and the clamp-loading complex. The pol III core (subunits alpha,epsilon and theta) contains the polymerase and the 3'-5' exonuclease proofreading activities. The polymerase is tethered to the template via the sliding clamp processivity factor. The clamp-loading complex assembles the beta processivity factor onto the primer template and plays a central role in the organization and communication at the replication fork. This complex contains delta, delta', psi and chi, and copies of either or both of two different DnaX proteins, gamma and tau.</text>
</comment>
<feature type="binding site" evidence="17">
    <location>
        <position position="9"/>
    </location>
    <ligand>
        <name>a divalent metal cation</name>
        <dbReference type="ChEBI" id="CHEBI:60240"/>
        <label>1</label>
        <note>catalytic</note>
    </ligand>
</feature>
<dbReference type="NCBIfam" id="TIGR00573">
    <property type="entry name" value="dnaq"/>
    <property type="match status" value="1"/>
</dbReference>
<evidence type="ECO:0000256" key="18">
    <source>
        <dbReference type="RuleBase" id="RU364087"/>
    </source>
</evidence>
<sequence length="225" mass="26548">MRQIILDTETTGINKNGKLYKGHRIIEIGAIEIINRKITGNNFHTYINPERKIEIEAFKIHGISNSFLKNKPLFKDIYHLFLKYILNSELIIHNAIFDIQFLENELYLLSNKYRKISDICNIIDSLNIARKLFPGKKNNLDILSKRFNIKIKRKKHSALNDALILSKIYLYMTRGQTSLNLLIDNKKKMIINNKKKINKLKIIYANKQEILQHEKYLKLINKKLL</sequence>
<feature type="binding site" evidence="16">
    <location>
        <position position="161"/>
    </location>
    <ligand>
        <name>substrate</name>
    </ligand>
</feature>
<evidence type="ECO:0000256" key="5">
    <source>
        <dbReference type="ARBA" id="ARBA00022695"/>
    </source>
</evidence>
<reference evidence="20 21" key="1">
    <citation type="journal article" date="2018" name="Genome Biol. Evol.">
        <title>Partnering With a Pest: Genomes of Hemlock Woolly Adelgid Symbionts Reveal Atypical Nutritional Provisioning Patterns in Dual-Obligate Bacteria.</title>
        <authorList>
            <person name="Weglarz K.M."/>
            <person name="Havill N.P."/>
            <person name="Burke G.R."/>
            <person name="von Dohlen C.D."/>
        </authorList>
    </citation>
    <scope>NUCLEOTIDE SEQUENCE [LARGE SCALE GENOMIC DNA]</scope>
    <source>
        <strain evidence="20">ENA</strain>
    </source>
</reference>
<evidence type="ECO:0000256" key="2">
    <source>
        <dbReference type="ARBA" id="ARBA00012417"/>
    </source>
</evidence>
<dbReference type="GO" id="GO:0005829">
    <property type="term" value="C:cytosol"/>
    <property type="evidence" value="ECO:0007669"/>
    <property type="project" value="TreeGrafter"/>
</dbReference>
<name>A0A3Q9CLJ2_9ENTR</name>
<dbReference type="KEGG" id="aade:C3B56_00030"/>
<dbReference type="InterPro" id="IPR006309">
    <property type="entry name" value="DnaQ_proteo"/>
</dbReference>
<dbReference type="AlphaFoldDB" id="A0A3Q9CLJ2"/>
<dbReference type="InterPro" id="IPR006054">
    <property type="entry name" value="DnaQ"/>
</dbReference>
<evidence type="ECO:0000256" key="13">
    <source>
        <dbReference type="ARBA" id="ARBA00023211"/>
    </source>
</evidence>
<evidence type="ECO:0000313" key="21">
    <source>
        <dbReference type="Proteomes" id="UP000274458"/>
    </source>
</evidence>
<dbReference type="NCBIfam" id="TIGR01406">
    <property type="entry name" value="dnaQ_proteo"/>
    <property type="match status" value="1"/>
</dbReference>
<evidence type="ECO:0000256" key="15">
    <source>
        <dbReference type="PIRSR" id="PIRSR606309-1"/>
    </source>
</evidence>
<evidence type="ECO:0000256" key="4">
    <source>
        <dbReference type="ARBA" id="ARBA00022679"/>
    </source>
</evidence>
<keyword evidence="21" id="KW-1185">Reference proteome</keyword>
<keyword evidence="7 18" id="KW-0540">Nuclease</keyword>
<dbReference type="GO" id="GO:0046872">
    <property type="term" value="F:metal ion binding"/>
    <property type="evidence" value="ECO:0007669"/>
    <property type="project" value="UniProtKB-KW"/>
</dbReference>
<accession>A0A3Q9CLJ2</accession>
<evidence type="ECO:0000256" key="8">
    <source>
        <dbReference type="ARBA" id="ARBA00022723"/>
    </source>
</evidence>
<feature type="binding site" evidence="17">
    <location>
        <position position="161"/>
    </location>
    <ligand>
        <name>a divalent metal cation</name>
        <dbReference type="ChEBI" id="CHEBI:60240"/>
        <label>1</label>
        <note>catalytic</note>
    </ligand>
</feature>
<dbReference type="SMART" id="SM00479">
    <property type="entry name" value="EXOIII"/>
    <property type="match status" value="1"/>
</dbReference>
<feature type="binding site" evidence="17">
    <location>
        <position position="7"/>
    </location>
    <ligand>
        <name>a divalent metal cation</name>
        <dbReference type="ChEBI" id="CHEBI:60240"/>
        <label>1</label>
        <note>catalytic</note>
    </ligand>
</feature>
<evidence type="ECO:0000256" key="10">
    <source>
        <dbReference type="ARBA" id="ARBA00022839"/>
    </source>
</evidence>
<comment type="cofactor">
    <cofactor evidence="1 18">
        <name>Mn(2+)</name>
        <dbReference type="ChEBI" id="CHEBI:29035"/>
    </cofactor>
</comment>
<dbReference type="InterPro" id="IPR012337">
    <property type="entry name" value="RNaseH-like_sf"/>
</dbReference>
<dbReference type="Proteomes" id="UP000274458">
    <property type="component" value="Chromosome"/>
</dbReference>
<evidence type="ECO:0000313" key="20">
    <source>
        <dbReference type="EMBL" id="AZP36158.1"/>
    </source>
</evidence>
<evidence type="ECO:0000256" key="16">
    <source>
        <dbReference type="PIRSR" id="PIRSR606309-2"/>
    </source>
</evidence>
<dbReference type="EC" id="2.7.7.7" evidence="2 18"/>
<dbReference type="GO" id="GO:0045004">
    <property type="term" value="P:DNA replication proofreading"/>
    <property type="evidence" value="ECO:0007669"/>
    <property type="project" value="TreeGrafter"/>
</dbReference>
<evidence type="ECO:0000256" key="1">
    <source>
        <dbReference type="ARBA" id="ARBA00001936"/>
    </source>
</evidence>
<dbReference type="InterPro" id="IPR013520">
    <property type="entry name" value="Ribonucl_H"/>
</dbReference>
<feature type="domain" description="Exonuclease" evidence="19">
    <location>
        <begin position="2"/>
        <end position="178"/>
    </location>
</feature>
<keyword evidence="10 18" id="KW-0269">Exonuclease</keyword>
<dbReference type="RefSeq" id="WP_126071424.1">
    <property type="nucleotide sequence ID" value="NZ_CP026513.1"/>
</dbReference>
<dbReference type="PANTHER" id="PTHR30231">
    <property type="entry name" value="DNA POLYMERASE III SUBUNIT EPSILON"/>
    <property type="match status" value="1"/>
</dbReference>
<keyword evidence="4 18" id="KW-0808">Transferase</keyword>
<protein>
    <recommendedName>
        <fullName evidence="3 18">DNA polymerase III subunit epsilon</fullName>
        <ecNumber evidence="2 18">2.7.7.7</ecNumber>
    </recommendedName>
</protein>
<dbReference type="EMBL" id="CP026513">
    <property type="protein sequence ID" value="AZP36158.1"/>
    <property type="molecule type" value="Genomic_DNA"/>
</dbReference>
<keyword evidence="13 17" id="KW-0464">Manganese</keyword>
<dbReference type="SUPFAM" id="SSF53098">
    <property type="entry name" value="Ribonuclease H-like"/>
    <property type="match status" value="1"/>
</dbReference>
<evidence type="ECO:0000259" key="19">
    <source>
        <dbReference type="SMART" id="SM00479"/>
    </source>
</evidence>
<evidence type="ECO:0000256" key="11">
    <source>
        <dbReference type="ARBA" id="ARBA00022842"/>
    </source>
</evidence>
<evidence type="ECO:0000256" key="9">
    <source>
        <dbReference type="ARBA" id="ARBA00022801"/>
    </source>
</evidence>
<dbReference type="GO" id="GO:0003677">
    <property type="term" value="F:DNA binding"/>
    <property type="evidence" value="ECO:0007669"/>
    <property type="project" value="InterPro"/>
</dbReference>
<comment type="function">
    <text evidence="18">DNA polymerase III is a complex, multichain enzyme responsible for most of the replicative synthesis in bacteria. The epsilon subunit contain the editing function and is a proofreading 3'-5' exonuclease.</text>
</comment>
<evidence type="ECO:0000256" key="7">
    <source>
        <dbReference type="ARBA" id="ARBA00022722"/>
    </source>
</evidence>
<dbReference type="Pfam" id="PF00929">
    <property type="entry name" value="RNase_T"/>
    <property type="match status" value="1"/>
</dbReference>
<comment type="catalytic activity">
    <reaction evidence="14 18">
        <text>DNA(n) + a 2'-deoxyribonucleoside 5'-triphosphate = DNA(n+1) + diphosphate</text>
        <dbReference type="Rhea" id="RHEA:22508"/>
        <dbReference type="Rhea" id="RHEA-COMP:17339"/>
        <dbReference type="Rhea" id="RHEA-COMP:17340"/>
        <dbReference type="ChEBI" id="CHEBI:33019"/>
        <dbReference type="ChEBI" id="CHEBI:61560"/>
        <dbReference type="ChEBI" id="CHEBI:173112"/>
        <dbReference type="EC" id="2.7.7.7"/>
    </reaction>
</comment>
<organism evidence="20 21">
    <name type="scientific">Candidatus Annandia adelgestsuga</name>
    <dbReference type="NCBI Taxonomy" id="1302411"/>
    <lineage>
        <taxon>Bacteria</taxon>
        <taxon>Pseudomonadati</taxon>
        <taxon>Pseudomonadota</taxon>
        <taxon>Gammaproteobacteria</taxon>
        <taxon>Enterobacterales</taxon>
        <taxon>Enterobacteriaceae</taxon>
        <taxon>Candidatus Annandia</taxon>
    </lineage>
</organism>
<keyword evidence="5 18" id="KW-0548">Nucleotidyltransferase</keyword>
<dbReference type="GO" id="GO:0008408">
    <property type="term" value="F:3'-5' exonuclease activity"/>
    <property type="evidence" value="ECO:0007669"/>
    <property type="project" value="TreeGrafter"/>
</dbReference>
<keyword evidence="8 17" id="KW-0479">Metal-binding</keyword>
<keyword evidence="6 18" id="KW-0235">DNA replication</keyword>
<dbReference type="PANTHER" id="PTHR30231:SF41">
    <property type="entry name" value="DNA POLYMERASE III SUBUNIT EPSILON"/>
    <property type="match status" value="1"/>
</dbReference>
<evidence type="ECO:0000256" key="6">
    <source>
        <dbReference type="ARBA" id="ARBA00022705"/>
    </source>
</evidence>
<dbReference type="NCBIfam" id="NF004316">
    <property type="entry name" value="PRK05711.1"/>
    <property type="match status" value="1"/>
</dbReference>
<evidence type="ECO:0000256" key="17">
    <source>
        <dbReference type="PIRSR" id="PIRSR606309-3"/>
    </source>
</evidence>
<comment type="cofactor">
    <cofactor evidence="17">
        <name>Mg(2+)</name>
        <dbReference type="ChEBI" id="CHEBI:18420"/>
    </cofactor>
    <cofactor evidence="17">
        <name>Mn(2+)</name>
        <dbReference type="ChEBI" id="CHEBI:29035"/>
    </cofactor>
    <text evidence="17">Binds 2 divalent metal cations. Magnesium or manganese.</text>
</comment>
<dbReference type="GO" id="GO:0003887">
    <property type="term" value="F:DNA-directed DNA polymerase activity"/>
    <property type="evidence" value="ECO:0007669"/>
    <property type="project" value="UniProtKB-KW"/>
</dbReference>
<evidence type="ECO:0000256" key="3">
    <source>
        <dbReference type="ARBA" id="ARBA00020352"/>
    </source>
</evidence>
<proteinExistence type="predicted"/>
<dbReference type="OrthoDB" id="9804290at2"/>
<keyword evidence="12 18" id="KW-0239">DNA-directed DNA polymerase</keyword>
<feature type="binding site" evidence="16">
    <location>
        <position position="61"/>
    </location>
    <ligand>
        <name>substrate</name>
    </ligand>
</feature>